<keyword evidence="5 8" id="KW-1133">Transmembrane helix</keyword>
<evidence type="ECO:0000256" key="8">
    <source>
        <dbReference type="SAM" id="Phobius"/>
    </source>
</evidence>
<comment type="caution">
    <text evidence="9">The sequence shown here is derived from an EMBL/GenBank/DDBJ whole genome shotgun (WGS) entry which is preliminary data.</text>
</comment>
<dbReference type="Proteomes" id="UP000305095">
    <property type="component" value="Unassembled WGS sequence"/>
</dbReference>
<feature type="transmembrane region" description="Helical" evidence="8">
    <location>
        <begin position="280"/>
        <end position="298"/>
    </location>
</feature>
<evidence type="ECO:0000256" key="7">
    <source>
        <dbReference type="ARBA" id="ARBA00024033"/>
    </source>
</evidence>
<comment type="similarity">
    <text evidence="7">Belongs to the glycosyltransferase 87 family.</text>
</comment>
<feature type="transmembrane region" description="Helical" evidence="8">
    <location>
        <begin position="20"/>
        <end position="40"/>
    </location>
</feature>
<feature type="transmembrane region" description="Helical" evidence="8">
    <location>
        <begin position="185"/>
        <end position="208"/>
    </location>
</feature>
<keyword evidence="4 8" id="KW-0812">Transmembrane</keyword>
<feature type="transmembrane region" description="Helical" evidence="8">
    <location>
        <begin position="52"/>
        <end position="71"/>
    </location>
</feature>
<dbReference type="GO" id="GO:0016758">
    <property type="term" value="F:hexosyltransferase activity"/>
    <property type="evidence" value="ECO:0007669"/>
    <property type="project" value="InterPro"/>
</dbReference>
<dbReference type="InterPro" id="IPR018584">
    <property type="entry name" value="GT87"/>
</dbReference>
<evidence type="ECO:0000313" key="10">
    <source>
        <dbReference type="Proteomes" id="UP000305095"/>
    </source>
</evidence>
<dbReference type="Pfam" id="PF09594">
    <property type="entry name" value="GT87"/>
    <property type="match status" value="1"/>
</dbReference>
<keyword evidence="3" id="KW-0808">Transferase</keyword>
<organism evidence="9 10">
    <name type="scientific">Bradyrhizobium elkanii</name>
    <dbReference type="NCBI Taxonomy" id="29448"/>
    <lineage>
        <taxon>Bacteria</taxon>
        <taxon>Pseudomonadati</taxon>
        <taxon>Pseudomonadota</taxon>
        <taxon>Alphaproteobacteria</taxon>
        <taxon>Hyphomicrobiales</taxon>
        <taxon>Nitrobacteraceae</taxon>
        <taxon>Bradyrhizobium</taxon>
    </lineage>
</organism>
<feature type="transmembrane region" description="Helical" evidence="8">
    <location>
        <begin position="143"/>
        <end position="165"/>
    </location>
</feature>
<feature type="transmembrane region" description="Helical" evidence="8">
    <location>
        <begin position="113"/>
        <end position="136"/>
    </location>
</feature>
<keyword evidence="6 8" id="KW-0472">Membrane</keyword>
<feature type="transmembrane region" description="Helical" evidence="8">
    <location>
        <begin position="310"/>
        <end position="336"/>
    </location>
</feature>
<evidence type="ECO:0000256" key="4">
    <source>
        <dbReference type="ARBA" id="ARBA00022692"/>
    </source>
</evidence>
<feature type="transmembrane region" description="Helical" evidence="8">
    <location>
        <begin position="215"/>
        <end position="235"/>
    </location>
</feature>
<comment type="subcellular location">
    <subcellularLocation>
        <location evidence="1">Cell membrane</location>
        <topology evidence="1">Multi-pass membrane protein</topology>
    </subcellularLocation>
</comment>
<sequence>MVFQELPMLKDMPWLTAPRARLYVSGIAIVLVLTLARSLLLFYRDGGYGANNFLLGSDFLTFWAASLQVLAGHPAEVYLPELHLLAEAPYLREGYEAFFYPPTMLLLCLPLALAPYFASLFVFISMTAASFAAVIWRILRTPWCLVAILAYAPVYLNAVAGQNAFLTASILGCGLNIMDRRPKLAGAILGLMVIKPHLALAVPIALIVTGRWRTLIWAGLSSISLVVLSVLLFGLDTWLNFLDVSHSARQALENGDVEFSLLQSVYATARLLGAGVNTAFIIHGLAALSMTCVLVWMLRQKISAATERSIIVLACLLITPFCLFYDMLIMALPLAWMLREWLKVGFPAWSKMVLGVTFLAPMVFYLPVLYQLSVVKPLPFGSPVIILFCWLLVRESTQTRQAAHGEPEVAAV</sequence>
<keyword evidence="2" id="KW-1003">Cell membrane</keyword>
<reference evidence="9 10" key="1">
    <citation type="submission" date="2019-05" db="EMBL/GenBank/DDBJ databases">
        <title>Draft Genome of Bradyrhizobium elkanii strain SEMIA 938, Used in Commercial Inoculants for Lupinus spp. in Brazil.</title>
        <authorList>
            <person name="Hungria M."/>
            <person name="Delamuta J.R.M."/>
            <person name="Ribeiro R.A."/>
            <person name="Nogueira M.A."/>
        </authorList>
    </citation>
    <scope>NUCLEOTIDE SEQUENCE [LARGE SCALE GENOMIC DNA]</scope>
    <source>
        <strain evidence="9 10">Semia 938</strain>
    </source>
</reference>
<dbReference type="RefSeq" id="WP_137480111.1">
    <property type="nucleotide sequence ID" value="NZ_SZZP01000013.1"/>
</dbReference>
<evidence type="ECO:0000256" key="2">
    <source>
        <dbReference type="ARBA" id="ARBA00022475"/>
    </source>
</evidence>
<gene>
    <name evidence="9" type="ORF">FDV58_22070</name>
</gene>
<dbReference type="EMBL" id="SZZP01000013">
    <property type="protein sequence ID" value="TKV79322.1"/>
    <property type="molecule type" value="Genomic_DNA"/>
</dbReference>
<feature type="transmembrane region" description="Helical" evidence="8">
    <location>
        <begin position="348"/>
        <end position="370"/>
    </location>
</feature>
<evidence type="ECO:0000256" key="6">
    <source>
        <dbReference type="ARBA" id="ARBA00023136"/>
    </source>
</evidence>
<evidence type="ECO:0000256" key="1">
    <source>
        <dbReference type="ARBA" id="ARBA00004651"/>
    </source>
</evidence>
<evidence type="ECO:0000313" key="9">
    <source>
        <dbReference type="EMBL" id="TKV79322.1"/>
    </source>
</evidence>
<proteinExistence type="inferred from homology"/>
<protein>
    <submittedName>
        <fullName evidence="9">DUF2029 domain-containing protein</fullName>
    </submittedName>
</protein>
<dbReference type="GO" id="GO:0005886">
    <property type="term" value="C:plasma membrane"/>
    <property type="evidence" value="ECO:0007669"/>
    <property type="project" value="UniProtKB-SubCell"/>
</dbReference>
<evidence type="ECO:0000256" key="3">
    <source>
        <dbReference type="ARBA" id="ARBA00022679"/>
    </source>
</evidence>
<name>A0A4U6S004_BRAEL</name>
<dbReference type="AlphaFoldDB" id="A0A4U6S004"/>
<accession>A0A4U6S004</accession>
<evidence type="ECO:0000256" key="5">
    <source>
        <dbReference type="ARBA" id="ARBA00022989"/>
    </source>
</evidence>